<evidence type="ECO:0000313" key="2">
    <source>
        <dbReference type="EMBL" id="ALU12721.1"/>
    </source>
</evidence>
<evidence type="ECO:0000313" key="3">
    <source>
        <dbReference type="Proteomes" id="UP000060778"/>
    </source>
</evidence>
<dbReference type="AlphaFoldDB" id="A0A0U2WP44"/>
<feature type="transmembrane region" description="Helical" evidence="1">
    <location>
        <begin position="12"/>
        <end position="35"/>
    </location>
</feature>
<keyword evidence="1" id="KW-0472">Membrane</keyword>
<feature type="transmembrane region" description="Helical" evidence="1">
    <location>
        <begin position="128"/>
        <end position="151"/>
    </location>
</feature>
<gene>
    <name evidence="2" type="ORF">EYM_06785</name>
</gene>
<name>A0A0U2WP44_9CREN</name>
<accession>A0A0U2WP44</accession>
<dbReference type="EMBL" id="CP006867">
    <property type="protein sequence ID" value="ALU12721.1"/>
    <property type="molecule type" value="Genomic_DNA"/>
</dbReference>
<sequence length="351" mass="38526">MFGLMGIAVEYALAVFLPIAALLAYFYLASLRALLLGSPRAKNSVILLGMTLLWLSAIPGPIVFIGAFLVSIVLFALIWWPRIGNKRPSIRELLRSIKLSNLKSKFREGCKSFAGCLVRYVLSWPAGAVFAVTLQGILSPLVMFILGYEANSNVNLPKFVQENKLAETAKKILRYLMALIAWAFAILNIITNVLMPRWIIVQEKIVSGEVKGLPLAARLLSQVIGKEASYVYGVLVVILALYTAYRAYQYVSKRLNDAYLITILSPFVAFAISANKLGEPLTSIGYAIGMSVALRPISLPNANVMKGPARIKEITVKVTERLGRAILEYEVPLGPLAWLLGVAENGGKRNK</sequence>
<feature type="transmembrane region" description="Helical" evidence="1">
    <location>
        <begin position="47"/>
        <end position="80"/>
    </location>
</feature>
<proteinExistence type="predicted"/>
<keyword evidence="1" id="KW-0812">Transmembrane</keyword>
<protein>
    <submittedName>
        <fullName evidence="2">Uncharacterized protein</fullName>
    </submittedName>
</protein>
<feature type="transmembrane region" description="Helical" evidence="1">
    <location>
        <begin position="228"/>
        <end position="245"/>
    </location>
</feature>
<dbReference type="Proteomes" id="UP000060778">
    <property type="component" value="Chromosome"/>
</dbReference>
<feature type="transmembrane region" description="Helical" evidence="1">
    <location>
        <begin position="172"/>
        <end position="190"/>
    </location>
</feature>
<dbReference type="OrthoDB" id="385793at2157"/>
<dbReference type="GeneID" id="30680729"/>
<keyword evidence="1" id="KW-1133">Transmembrane helix</keyword>
<dbReference type="STRING" id="940295.EYM_06785"/>
<dbReference type="RefSeq" id="WP_075050283.1">
    <property type="nucleotide sequence ID" value="NZ_CP006867.1"/>
</dbReference>
<dbReference type="KEGG" id="iis:EYM_06785"/>
<reference evidence="2 3" key="1">
    <citation type="submission" date="2013-11" db="EMBL/GenBank/DDBJ databases">
        <title>Comparative genomics of Ignicoccus.</title>
        <authorList>
            <person name="Podar M."/>
        </authorList>
    </citation>
    <scope>NUCLEOTIDE SEQUENCE [LARGE SCALE GENOMIC DNA]</scope>
    <source>
        <strain evidence="2 3">DSM 13165</strain>
    </source>
</reference>
<evidence type="ECO:0000256" key="1">
    <source>
        <dbReference type="SAM" id="Phobius"/>
    </source>
</evidence>
<organism evidence="2 3">
    <name type="scientific">Ignicoccus islandicus DSM 13165</name>
    <dbReference type="NCBI Taxonomy" id="940295"/>
    <lineage>
        <taxon>Archaea</taxon>
        <taxon>Thermoproteota</taxon>
        <taxon>Thermoprotei</taxon>
        <taxon>Desulfurococcales</taxon>
        <taxon>Desulfurococcaceae</taxon>
        <taxon>Ignicoccus</taxon>
    </lineage>
</organism>
<keyword evidence="3" id="KW-1185">Reference proteome</keyword>